<evidence type="ECO:0000256" key="1">
    <source>
        <dbReference type="SAM" id="MobiDB-lite"/>
    </source>
</evidence>
<evidence type="ECO:0000313" key="3">
    <source>
        <dbReference type="Proteomes" id="UP000694892"/>
    </source>
</evidence>
<accession>A0A974HRH5</accession>
<name>A0A974HRH5_XENLA</name>
<feature type="region of interest" description="Disordered" evidence="1">
    <location>
        <begin position="16"/>
        <end position="56"/>
    </location>
</feature>
<proteinExistence type="predicted"/>
<sequence>MYEMIGGAALELRRKKSVDTKKKRSGNARALSCSPTLYVPPSPASPPCSSGRDSPLTGYYTDPASESYNNLSSGTSYYSCVSQITIGFEVNGPVSIGISHWKPPYVHNETYLPFEHSQHNAEIPANPVSCSLLPQMDLSASLSCPTSLPIIPAISRSSSQDTLSQDSDINQGERLHIISVDDICVLSIVLLKHLKF</sequence>
<evidence type="ECO:0000313" key="2">
    <source>
        <dbReference type="EMBL" id="OCT87620.1"/>
    </source>
</evidence>
<dbReference type="Proteomes" id="UP000694892">
    <property type="component" value="Chromosome 3S"/>
</dbReference>
<feature type="compositionally biased region" description="Basic residues" evidence="1">
    <location>
        <begin position="16"/>
        <end position="26"/>
    </location>
</feature>
<reference evidence="3" key="1">
    <citation type="journal article" date="2016" name="Nature">
        <title>Genome evolution in the allotetraploid frog Xenopus laevis.</title>
        <authorList>
            <person name="Session A.M."/>
            <person name="Uno Y."/>
            <person name="Kwon T."/>
            <person name="Chapman J.A."/>
            <person name="Toyoda A."/>
            <person name="Takahashi S."/>
            <person name="Fukui A."/>
            <person name="Hikosaka A."/>
            <person name="Suzuki A."/>
            <person name="Kondo M."/>
            <person name="van Heeringen S.J."/>
            <person name="Quigley I."/>
            <person name="Heinz S."/>
            <person name="Ogino H."/>
            <person name="Ochi H."/>
            <person name="Hellsten U."/>
            <person name="Lyons J.B."/>
            <person name="Simakov O."/>
            <person name="Putnam N."/>
            <person name="Stites J."/>
            <person name="Kuroki Y."/>
            <person name="Tanaka T."/>
            <person name="Michiue T."/>
            <person name="Watanabe M."/>
            <person name="Bogdanovic O."/>
            <person name="Lister R."/>
            <person name="Georgiou G."/>
            <person name="Paranjpe S.S."/>
            <person name="van Kruijsbergen I."/>
            <person name="Shu S."/>
            <person name="Carlson J."/>
            <person name="Kinoshita T."/>
            <person name="Ohta Y."/>
            <person name="Mawaribuchi S."/>
            <person name="Jenkins J."/>
            <person name="Grimwood J."/>
            <person name="Schmutz J."/>
            <person name="Mitros T."/>
            <person name="Mozaffari S.V."/>
            <person name="Suzuki Y."/>
            <person name="Haramoto Y."/>
            <person name="Yamamoto T.S."/>
            <person name="Takagi C."/>
            <person name="Heald R."/>
            <person name="Miller K."/>
            <person name="Haudenschild C."/>
            <person name="Kitzman J."/>
            <person name="Nakayama T."/>
            <person name="Izutsu Y."/>
            <person name="Robert J."/>
            <person name="Fortriede J."/>
            <person name="Burns K."/>
            <person name="Lotay V."/>
            <person name="Karimi K."/>
            <person name="Yasuoka Y."/>
            <person name="Dichmann D.S."/>
            <person name="Flajnik M.F."/>
            <person name="Houston D.W."/>
            <person name="Shendure J."/>
            <person name="DuPasquier L."/>
            <person name="Vize P.D."/>
            <person name="Zorn A.M."/>
            <person name="Ito M."/>
            <person name="Marcotte E.M."/>
            <person name="Wallingford J.B."/>
            <person name="Ito Y."/>
            <person name="Asashima M."/>
            <person name="Ueno N."/>
            <person name="Matsuda Y."/>
            <person name="Veenstra G.J."/>
            <person name="Fujiyama A."/>
            <person name="Harland R.M."/>
            <person name="Taira M."/>
            <person name="Rokhsar D.S."/>
        </authorList>
    </citation>
    <scope>NUCLEOTIDE SEQUENCE [LARGE SCALE GENOMIC DNA]</scope>
    <source>
        <strain evidence="3">J</strain>
    </source>
</reference>
<protein>
    <submittedName>
        <fullName evidence="2">Uncharacterized protein</fullName>
    </submittedName>
</protein>
<organism evidence="2 3">
    <name type="scientific">Xenopus laevis</name>
    <name type="common">African clawed frog</name>
    <dbReference type="NCBI Taxonomy" id="8355"/>
    <lineage>
        <taxon>Eukaryota</taxon>
        <taxon>Metazoa</taxon>
        <taxon>Chordata</taxon>
        <taxon>Craniata</taxon>
        <taxon>Vertebrata</taxon>
        <taxon>Euteleostomi</taxon>
        <taxon>Amphibia</taxon>
        <taxon>Batrachia</taxon>
        <taxon>Anura</taxon>
        <taxon>Pipoidea</taxon>
        <taxon>Pipidae</taxon>
        <taxon>Xenopodinae</taxon>
        <taxon>Xenopus</taxon>
        <taxon>Xenopus</taxon>
    </lineage>
</organism>
<dbReference type="AlphaFoldDB" id="A0A974HRH5"/>
<dbReference type="EMBL" id="CM004471">
    <property type="protein sequence ID" value="OCT87620.1"/>
    <property type="molecule type" value="Genomic_DNA"/>
</dbReference>
<gene>
    <name evidence="2" type="ORF">XELAEV_18021317mg</name>
</gene>